<reference evidence="2" key="3">
    <citation type="submission" date="2020-01" db="EMBL/GenBank/DDBJ databases">
        <title>Complete genome investigation of Xanthomonas oryzae strains.</title>
        <authorList>
            <person name="Kaur A."/>
            <person name="Bansal K."/>
            <person name="Patil P.B."/>
        </authorList>
    </citation>
    <scope>NUCLEOTIDE SEQUENCE</scope>
    <source>
        <strain evidence="2">IXO792</strain>
    </source>
</reference>
<reference evidence="2" key="2">
    <citation type="submission" date="2015-01" db="EMBL/GenBank/DDBJ databases">
        <authorList>
            <person name="Midha S."/>
            <person name="Anil M.G."/>
            <person name="Mishra D."/>
            <person name="Brahma K."/>
            <person name="Laha G.S."/>
            <person name="Sundaram R.M."/>
            <person name="Sonti R.V."/>
            <person name="Patil P.B."/>
        </authorList>
    </citation>
    <scope>NUCLEOTIDE SEQUENCE</scope>
    <source>
        <strain evidence="2">IXO792</strain>
    </source>
</reference>
<organism evidence="1">
    <name type="scientific">Xanthomonas oryzae pv. oryzae</name>
    <dbReference type="NCBI Taxonomy" id="64187"/>
    <lineage>
        <taxon>Bacteria</taxon>
        <taxon>Pseudomonadati</taxon>
        <taxon>Pseudomonadota</taxon>
        <taxon>Gammaproteobacteria</taxon>
        <taxon>Lysobacterales</taxon>
        <taxon>Lysobacteraceae</taxon>
        <taxon>Xanthomonas</taxon>
    </lineage>
</organism>
<name>A0A854DR66_XANOO</name>
<evidence type="ECO:0008006" key="3">
    <source>
        <dbReference type="Google" id="ProtNLM"/>
    </source>
</evidence>
<dbReference type="EMBL" id="JXEA01000064">
    <property type="protein sequence ID" value="OLG93073.1"/>
    <property type="molecule type" value="Genomic_DNA"/>
</dbReference>
<proteinExistence type="predicted"/>
<dbReference type="AlphaFoldDB" id="A0A854DR66"/>
<gene>
    <name evidence="1" type="ORF">BXO512_05915</name>
    <name evidence="2" type="ORF">IXO792_18270</name>
</gene>
<protein>
    <recommendedName>
        <fullName evidence="3">Transposase</fullName>
    </recommendedName>
</protein>
<accession>A0A854DR66</accession>
<evidence type="ECO:0000313" key="1">
    <source>
        <dbReference type="EMBL" id="OLG93073.1"/>
    </source>
</evidence>
<evidence type="ECO:0000313" key="2">
    <source>
        <dbReference type="EMBL" id="UXW02577.1"/>
    </source>
</evidence>
<dbReference type="RefSeq" id="WP_027703428.1">
    <property type="nucleotide sequence ID" value="NZ_CP011532.1"/>
</dbReference>
<dbReference type="Proteomes" id="UP000187097">
    <property type="component" value="Chromosome"/>
</dbReference>
<reference evidence="1" key="1">
    <citation type="submission" date="2015-01" db="EMBL/GenBank/DDBJ databases">
        <title>Population genomics of rice bacterial leaf blight strains from India.</title>
        <authorList>
            <person name="Midha S."/>
            <person name="Anil M.G."/>
            <person name="Mishra D."/>
            <person name="Brahma K."/>
            <person name="Laha G.S."/>
            <person name="Sundaram R.M."/>
            <person name="Sonti R.V."/>
            <person name="Patil P.B."/>
        </authorList>
    </citation>
    <scope>NUCLEOTIDE SEQUENCE</scope>
    <source>
        <strain evidence="1">BXO512</strain>
    </source>
</reference>
<sequence>MFKNKGTALRSLLAALLKALHTDQHHWFLPAHCRGTLGGMDAATELTRTYVQRVLRWWAGKGAAAKAQRFSMYL</sequence>
<dbReference type="EMBL" id="CP047493">
    <property type="protein sequence ID" value="UXW02577.1"/>
    <property type="molecule type" value="Genomic_DNA"/>
</dbReference>